<accession>A0AC35G9Y6</accession>
<evidence type="ECO:0000313" key="1">
    <source>
        <dbReference type="Proteomes" id="UP000887580"/>
    </source>
</evidence>
<organism evidence="1 2">
    <name type="scientific">Panagrolaimus sp. PS1159</name>
    <dbReference type="NCBI Taxonomy" id="55785"/>
    <lineage>
        <taxon>Eukaryota</taxon>
        <taxon>Metazoa</taxon>
        <taxon>Ecdysozoa</taxon>
        <taxon>Nematoda</taxon>
        <taxon>Chromadorea</taxon>
        <taxon>Rhabditida</taxon>
        <taxon>Tylenchina</taxon>
        <taxon>Panagrolaimomorpha</taxon>
        <taxon>Panagrolaimoidea</taxon>
        <taxon>Panagrolaimidae</taxon>
        <taxon>Panagrolaimus</taxon>
    </lineage>
</organism>
<proteinExistence type="predicted"/>
<name>A0AC35G9Y6_9BILA</name>
<dbReference type="Proteomes" id="UP000887580">
    <property type="component" value="Unplaced"/>
</dbReference>
<evidence type="ECO:0000313" key="2">
    <source>
        <dbReference type="WBParaSite" id="PS1159_v2.g2901.t1"/>
    </source>
</evidence>
<dbReference type="WBParaSite" id="PS1159_v2.g2901.t1">
    <property type="protein sequence ID" value="PS1159_v2.g2901.t1"/>
    <property type="gene ID" value="PS1159_v2.g2901"/>
</dbReference>
<protein>
    <submittedName>
        <fullName evidence="2">Protein kinase domain-containing protein</fullName>
    </submittedName>
</protein>
<sequence>DGLLITPEVQEIKNDLKGRFAALTNRFFRPLIQWPQPQIKPGKWRDLRPQHEIIQSTLIGDFHHPPENINYRILGMRQKRTVGNLIEYEVSRLTKNSIQMRGFVPERIPSDSVDFIMRLCTSENKEDQQRFIHGFQMFEKIRNNISASNVRKHFPTVMGAGAFTKMFYKDLNDDIGSQIHCVHFLNRPRPYYIYEKIGPTLDEIIRGSYFGFLDISTARYFTIGIIRALRTLHSLEFVHRCVTTFTFSLRIYPSGFIGDGDLSNFIVCNDLSFSTCYRSTKKPHFIEKCFYGTLKYSSPNAMKFYQQIPADDIISAIYIFVELCHGRLAWRGEKDKNEIIRKKEEFFLHPTIMVDNTDPEYRIPIDIRDLTLIFKMLKESNPYLGQLNYVYIFEILHRIAEANKQPNGAEIYLDFTKLNDIENEFNKAMIKIQSGGAQPSQPDTTLTTTITTTIVKQPVEQITEGRGGGKTKVSSKEKTKKKSAENAKKKIEDNNKKLSREILGKKAKTKVKSAEHVKDKLKMKSKEAIKEKKKPKSGENGEALKVKLSEKQFLLPLDKTQPIATPLETPSLKSTQSFE</sequence>
<reference evidence="2" key="1">
    <citation type="submission" date="2022-11" db="UniProtKB">
        <authorList>
            <consortium name="WormBaseParasite"/>
        </authorList>
    </citation>
    <scope>IDENTIFICATION</scope>
</reference>